<organism evidence="2 3">
    <name type="scientific">Patella caerulea</name>
    <name type="common">Rayed Mediterranean limpet</name>
    <dbReference type="NCBI Taxonomy" id="87958"/>
    <lineage>
        <taxon>Eukaryota</taxon>
        <taxon>Metazoa</taxon>
        <taxon>Spiralia</taxon>
        <taxon>Lophotrochozoa</taxon>
        <taxon>Mollusca</taxon>
        <taxon>Gastropoda</taxon>
        <taxon>Patellogastropoda</taxon>
        <taxon>Patelloidea</taxon>
        <taxon>Patellidae</taxon>
        <taxon>Patella</taxon>
    </lineage>
</organism>
<feature type="compositionally biased region" description="Basic and acidic residues" evidence="1">
    <location>
        <begin position="65"/>
        <end position="77"/>
    </location>
</feature>
<gene>
    <name evidence="2" type="ORF">SNE40_002966</name>
</gene>
<evidence type="ECO:0000313" key="2">
    <source>
        <dbReference type="EMBL" id="KAK6191230.1"/>
    </source>
</evidence>
<dbReference type="AlphaFoldDB" id="A0AAN8KH09"/>
<dbReference type="EMBL" id="JAZGQO010000002">
    <property type="protein sequence ID" value="KAK6191230.1"/>
    <property type="molecule type" value="Genomic_DNA"/>
</dbReference>
<dbReference type="Proteomes" id="UP001347796">
    <property type="component" value="Unassembled WGS sequence"/>
</dbReference>
<keyword evidence="3" id="KW-1185">Reference proteome</keyword>
<feature type="region of interest" description="Disordered" evidence="1">
    <location>
        <begin position="38"/>
        <end position="86"/>
    </location>
</feature>
<comment type="caution">
    <text evidence="2">The sequence shown here is derived from an EMBL/GenBank/DDBJ whole genome shotgun (WGS) entry which is preliminary data.</text>
</comment>
<protein>
    <submittedName>
        <fullName evidence="2">Uncharacterized protein</fullName>
    </submittedName>
</protein>
<evidence type="ECO:0000313" key="3">
    <source>
        <dbReference type="Proteomes" id="UP001347796"/>
    </source>
</evidence>
<accession>A0AAN8KH09</accession>
<proteinExistence type="predicted"/>
<name>A0AAN8KH09_PATCE</name>
<reference evidence="2 3" key="1">
    <citation type="submission" date="2024-01" db="EMBL/GenBank/DDBJ databases">
        <title>The genome of the rayed Mediterranean limpet Patella caerulea (Linnaeus, 1758).</title>
        <authorList>
            <person name="Anh-Thu Weber A."/>
            <person name="Halstead-Nussloch G."/>
        </authorList>
    </citation>
    <scope>NUCLEOTIDE SEQUENCE [LARGE SCALE GENOMIC DNA]</scope>
    <source>
        <strain evidence="2">AATW-2023a</strain>
        <tissue evidence="2">Whole specimen</tissue>
    </source>
</reference>
<sequence length="132" mass="14851">MSFDVKSLTYVLIYISVTSNNREALGMTRSNSCEQLIPKPQLMKTPPTSKKKIETQNNGGFGTLPKERYREGEETPKRTRGFPTLGRTLLRIRSGKRSCSAPNLGDITKNIKHADLQHVTKNSNIRHNLPQA</sequence>
<evidence type="ECO:0000256" key="1">
    <source>
        <dbReference type="SAM" id="MobiDB-lite"/>
    </source>
</evidence>